<feature type="transmembrane region" description="Helical" evidence="9">
    <location>
        <begin position="266"/>
        <end position="285"/>
    </location>
</feature>
<dbReference type="PANTHER" id="PTHR42643">
    <property type="entry name" value="IONOTROPIC RECEPTOR 20A-RELATED"/>
    <property type="match status" value="1"/>
</dbReference>
<evidence type="ECO:0000259" key="10">
    <source>
        <dbReference type="Pfam" id="PF00060"/>
    </source>
</evidence>
<dbReference type="EMBL" id="JARQZJ010000092">
    <property type="protein sequence ID" value="KAK9883985.1"/>
    <property type="molecule type" value="Genomic_DNA"/>
</dbReference>
<dbReference type="Proteomes" id="UP001431783">
    <property type="component" value="Unassembled WGS sequence"/>
</dbReference>
<name>A0AAW1UVJ7_9CUCU</name>
<dbReference type="GO" id="GO:0005886">
    <property type="term" value="C:plasma membrane"/>
    <property type="evidence" value="ECO:0007669"/>
    <property type="project" value="UniProtKB-SubCell"/>
</dbReference>
<keyword evidence="13" id="KW-1185">Reference proteome</keyword>
<feature type="domain" description="Ionotropic glutamate receptor C-terminal" evidence="10">
    <location>
        <begin position="264"/>
        <end position="509"/>
    </location>
</feature>
<feature type="transmembrane region" description="Helical" evidence="9">
    <location>
        <begin position="306"/>
        <end position="325"/>
    </location>
</feature>
<dbReference type="PANTHER" id="PTHR42643:SF33">
    <property type="entry name" value="GLUTAMATE RECEPTOR 2-LIKE PROTEIN"/>
    <property type="match status" value="1"/>
</dbReference>
<evidence type="ECO:0000256" key="8">
    <source>
        <dbReference type="ARBA" id="ARBA00023180"/>
    </source>
</evidence>
<protein>
    <submittedName>
        <fullName evidence="12">Uncharacterized protein</fullName>
    </submittedName>
</protein>
<dbReference type="InterPro" id="IPR001320">
    <property type="entry name" value="Iontro_rcpt_C"/>
</dbReference>
<comment type="similarity">
    <text evidence="2">Belongs to the glutamate-gated ion channel (TC 1.A.10.1) family.</text>
</comment>
<dbReference type="Pfam" id="PF00060">
    <property type="entry name" value="Lig_chan"/>
    <property type="match status" value="1"/>
</dbReference>
<reference evidence="12 13" key="1">
    <citation type="submission" date="2023-03" db="EMBL/GenBank/DDBJ databases">
        <title>Genome insight into feeding habits of ladybird beetles.</title>
        <authorList>
            <person name="Li H.-S."/>
            <person name="Huang Y.-H."/>
            <person name="Pang H."/>
        </authorList>
    </citation>
    <scope>NUCLEOTIDE SEQUENCE [LARGE SCALE GENOMIC DNA]</scope>
    <source>
        <strain evidence="12">SYSU_2023b</strain>
        <tissue evidence="12">Whole body</tissue>
    </source>
</reference>
<evidence type="ECO:0000256" key="2">
    <source>
        <dbReference type="ARBA" id="ARBA00008685"/>
    </source>
</evidence>
<dbReference type="GO" id="GO:0050906">
    <property type="term" value="P:detection of stimulus involved in sensory perception"/>
    <property type="evidence" value="ECO:0007669"/>
    <property type="project" value="UniProtKB-ARBA"/>
</dbReference>
<dbReference type="SUPFAM" id="SSF53850">
    <property type="entry name" value="Periplasmic binding protein-like II"/>
    <property type="match status" value="1"/>
</dbReference>
<dbReference type="InterPro" id="IPR052192">
    <property type="entry name" value="Insect_Ionotropic_Sensory_Rcpt"/>
</dbReference>
<dbReference type="Gene3D" id="1.10.287.70">
    <property type="match status" value="1"/>
</dbReference>
<evidence type="ECO:0000256" key="6">
    <source>
        <dbReference type="ARBA" id="ARBA00023136"/>
    </source>
</evidence>
<feature type="domain" description="Ionotropic receptor 75a N-terminal" evidence="11">
    <location>
        <begin position="19"/>
        <end position="141"/>
    </location>
</feature>
<feature type="transmembrane region" description="Helical" evidence="9">
    <location>
        <begin position="331"/>
        <end position="355"/>
    </location>
</feature>
<keyword evidence="6 9" id="KW-0472">Membrane</keyword>
<evidence type="ECO:0000256" key="5">
    <source>
        <dbReference type="ARBA" id="ARBA00022989"/>
    </source>
</evidence>
<dbReference type="AlphaFoldDB" id="A0AAW1UVJ7"/>
<comment type="subcellular location">
    <subcellularLocation>
        <location evidence="1">Cell membrane</location>
        <topology evidence="1">Multi-pass membrane protein</topology>
    </subcellularLocation>
</comment>
<evidence type="ECO:0000259" key="11">
    <source>
        <dbReference type="Pfam" id="PF24576"/>
    </source>
</evidence>
<evidence type="ECO:0000256" key="9">
    <source>
        <dbReference type="SAM" id="Phobius"/>
    </source>
</evidence>
<organism evidence="12 13">
    <name type="scientific">Henosepilachna vigintioctopunctata</name>
    <dbReference type="NCBI Taxonomy" id="420089"/>
    <lineage>
        <taxon>Eukaryota</taxon>
        <taxon>Metazoa</taxon>
        <taxon>Ecdysozoa</taxon>
        <taxon>Arthropoda</taxon>
        <taxon>Hexapoda</taxon>
        <taxon>Insecta</taxon>
        <taxon>Pterygota</taxon>
        <taxon>Neoptera</taxon>
        <taxon>Endopterygota</taxon>
        <taxon>Coleoptera</taxon>
        <taxon>Polyphaga</taxon>
        <taxon>Cucujiformia</taxon>
        <taxon>Coccinelloidea</taxon>
        <taxon>Coccinellidae</taxon>
        <taxon>Epilachninae</taxon>
        <taxon>Epilachnini</taxon>
        <taxon>Henosepilachna</taxon>
    </lineage>
</organism>
<sequence>MDTNVSFSIPQSHSQIGQLSVMADSKCKGLKMYLTKFEKHKAFYENFSWLILTTSVSSGENLLKDLNIDINSDIHLAVQDQSNSYNREIYDAYNPSRNHGGDVIIKKIGKFSTKRGYILEKQSDKYWRRKNMTGLTFKSAVVIPQQNEILSLYLESEEHREINSMHRFQSSTIMHCRDYYNFSLHMQRTESWGYIQKDGKFDGLVRLLQERSIDFGGSPLLLKYDRLPFVEYSFGNWILRSSFIFRKLKRKSESTTIFLQPFDTEVWVLILIFMIILLIALKISFSMKPSHIVQKQGLDSRWSMMFLFVTGAFCQQGAICCPLSPSSRVLFICVFIFCILIYQFYSASIVSYMLLDSSISISSLKDLLESNLQVGIEDILIDRNYFVQTKDLVAIELFKKKINKLQLDNDTGFYEPTDALPLVRKGGFAFHVETSTAYPIIEKTFSNQEICELGEVQMYRTQPMYTNLPKHSPFKEMINYCMLRLVEEGLMFRLRRFWDARKPGCIESEKKIDISVSLKDITCGLLVLGSGIFITFLVLLMEFITMKWPKINDRFKSAIEYKVIWRQIKNR</sequence>
<dbReference type="InterPro" id="IPR057074">
    <property type="entry name" value="IR75A_N"/>
</dbReference>
<evidence type="ECO:0000313" key="12">
    <source>
        <dbReference type="EMBL" id="KAK9883985.1"/>
    </source>
</evidence>
<evidence type="ECO:0000256" key="3">
    <source>
        <dbReference type="ARBA" id="ARBA00022475"/>
    </source>
</evidence>
<feature type="transmembrane region" description="Helical" evidence="9">
    <location>
        <begin position="521"/>
        <end position="544"/>
    </location>
</feature>
<evidence type="ECO:0000256" key="4">
    <source>
        <dbReference type="ARBA" id="ARBA00022692"/>
    </source>
</evidence>
<dbReference type="GO" id="GO:0015276">
    <property type="term" value="F:ligand-gated monoatomic ion channel activity"/>
    <property type="evidence" value="ECO:0007669"/>
    <property type="project" value="InterPro"/>
</dbReference>
<evidence type="ECO:0000256" key="1">
    <source>
        <dbReference type="ARBA" id="ARBA00004651"/>
    </source>
</evidence>
<keyword evidence="4 9" id="KW-0812">Transmembrane</keyword>
<keyword evidence="5 9" id="KW-1133">Transmembrane helix</keyword>
<evidence type="ECO:0000256" key="7">
    <source>
        <dbReference type="ARBA" id="ARBA00023170"/>
    </source>
</evidence>
<comment type="caution">
    <text evidence="12">The sequence shown here is derived from an EMBL/GenBank/DDBJ whole genome shotgun (WGS) entry which is preliminary data.</text>
</comment>
<gene>
    <name evidence="12" type="ORF">WA026_004921</name>
</gene>
<keyword evidence="3" id="KW-1003">Cell membrane</keyword>
<proteinExistence type="inferred from homology"/>
<keyword evidence="7" id="KW-0675">Receptor</keyword>
<keyword evidence="8" id="KW-0325">Glycoprotein</keyword>
<dbReference type="Pfam" id="PF24576">
    <property type="entry name" value="IR75A_N"/>
    <property type="match status" value="1"/>
</dbReference>
<evidence type="ECO:0000313" key="13">
    <source>
        <dbReference type="Proteomes" id="UP001431783"/>
    </source>
</evidence>
<accession>A0AAW1UVJ7</accession>